<keyword evidence="3" id="KW-1185">Reference proteome</keyword>
<feature type="compositionally biased region" description="Polar residues" evidence="1">
    <location>
        <begin position="10"/>
        <end position="34"/>
    </location>
</feature>
<evidence type="ECO:0000313" key="2">
    <source>
        <dbReference type="EMBL" id="CAG8783676.1"/>
    </source>
</evidence>
<protein>
    <submittedName>
        <fullName evidence="2">43573_t:CDS:1</fullName>
    </submittedName>
</protein>
<reference evidence="2 3" key="1">
    <citation type="submission" date="2021-06" db="EMBL/GenBank/DDBJ databases">
        <authorList>
            <person name="Kallberg Y."/>
            <person name="Tangrot J."/>
            <person name="Rosling A."/>
        </authorList>
    </citation>
    <scope>NUCLEOTIDE SEQUENCE [LARGE SCALE GENOMIC DNA]</scope>
    <source>
        <strain evidence="2 3">120-4 pot B 10/14</strain>
    </source>
</reference>
<dbReference type="Proteomes" id="UP000789901">
    <property type="component" value="Unassembled WGS sequence"/>
</dbReference>
<organism evidence="2 3">
    <name type="scientific">Gigaspora margarita</name>
    <dbReference type="NCBI Taxonomy" id="4874"/>
    <lineage>
        <taxon>Eukaryota</taxon>
        <taxon>Fungi</taxon>
        <taxon>Fungi incertae sedis</taxon>
        <taxon>Mucoromycota</taxon>
        <taxon>Glomeromycotina</taxon>
        <taxon>Glomeromycetes</taxon>
        <taxon>Diversisporales</taxon>
        <taxon>Gigasporaceae</taxon>
        <taxon>Gigaspora</taxon>
    </lineage>
</organism>
<evidence type="ECO:0000256" key="1">
    <source>
        <dbReference type="SAM" id="MobiDB-lite"/>
    </source>
</evidence>
<evidence type="ECO:0000313" key="3">
    <source>
        <dbReference type="Proteomes" id="UP000789901"/>
    </source>
</evidence>
<feature type="non-terminal residue" evidence="2">
    <location>
        <position position="45"/>
    </location>
</feature>
<gene>
    <name evidence="2" type="ORF">GMARGA_LOCUS20088</name>
</gene>
<comment type="caution">
    <text evidence="2">The sequence shown here is derived from an EMBL/GenBank/DDBJ whole genome shotgun (WGS) entry which is preliminary data.</text>
</comment>
<sequence>MEKTLYATLQAENSQDNIQTENSQQGFQETSNYDLESDSSKDENE</sequence>
<proteinExistence type="predicted"/>
<dbReference type="EMBL" id="CAJVQB010017309">
    <property type="protein sequence ID" value="CAG8783676.1"/>
    <property type="molecule type" value="Genomic_DNA"/>
</dbReference>
<feature type="region of interest" description="Disordered" evidence="1">
    <location>
        <begin position="1"/>
        <end position="45"/>
    </location>
</feature>
<accession>A0ABN7VL62</accession>
<name>A0ABN7VL62_GIGMA</name>